<reference evidence="4 5" key="1">
    <citation type="submission" date="2019-12" db="EMBL/GenBank/DDBJ databases">
        <title>Mucilaginibacter sp. HME9299 genome sequencing and assembly.</title>
        <authorList>
            <person name="Kang H."/>
            <person name="Kim H."/>
            <person name="Joh K."/>
        </authorList>
    </citation>
    <scope>NUCLEOTIDE SEQUENCE [LARGE SCALE GENOMIC DNA]</scope>
    <source>
        <strain evidence="4 5">HME9299</strain>
    </source>
</reference>
<protein>
    <submittedName>
        <fullName evidence="4">Tetratricopeptide repeat protein</fullName>
    </submittedName>
</protein>
<organism evidence="4 5">
    <name type="scientific">Mucilaginibacter aquatilis</name>
    <dbReference type="NCBI Taxonomy" id="1517760"/>
    <lineage>
        <taxon>Bacteria</taxon>
        <taxon>Pseudomonadati</taxon>
        <taxon>Bacteroidota</taxon>
        <taxon>Sphingobacteriia</taxon>
        <taxon>Sphingobacteriales</taxon>
        <taxon>Sphingobacteriaceae</taxon>
        <taxon>Mucilaginibacter</taxon>
    </lineage>
</organism>
<keyword evidence="1" id="KW-0677">Repeat</keyword>
<dbReference type="SUPFAM" id="SSF48452">
    <property type="entry name" value="TPR-like"/>
    <property type="match status" value="1"/>
</dbReference>
<dbReference type="InterPro" id="IPR051685">
    <property type="entry name" value="Ycf3/AcsC/BcsC/TPR_MFPF"/>
</dbReference>
<evidence type="ECO:0000256" key="2">
    <source>
        <dbReference type="ARBA" id="ARBA00022803"/>
    </source>
</evidence>
<gene>
    <name evidence="4" type="ORF">GO816_09425</name>
</gene>
<evidence type="ECO:0000256" key="1">
    <source>
        <dbReference type="ARBA" id="ARBA00022737"/>
    </source>
</evidence>
<dbReference type="InterPro" id="IPR011990">
    <property type="entry name" value="TPR-like_helical_dom_sf"/>
</dbReference>
<proteinExistence type="predicted"/>
<feature type="signal peptide" evidence="3">
    <location>
        <begin position="1"/>
        <end position="21"/>
    </location>
</feature>
<evidence type="ECO:0000313" key="4">
    <source>
        <dbReference type="EMBL" id="MVN91340.1"/>
    </source>
</evidence>
<keyword evidence="2" id="KW-0802">TPR repeat</keyword>
<dbReference type="Gene3D" id="1.25.40.10">
    <property type="entry name" value="Tetratricopeptide repeat domain"/>
    <property type="match status" value="2"/>
</dbReference>
<keyword evidence="3" id="KW-0732">Signal</keyword>
<dbReference type="Pfam" id="PF13432">
    <property type="entry name" value="TPR_16"/>
    <property type="match status" value="1"/>
</dbReference>
<dbReference type="PANTHER" id="PTHR44943:SF8">
    <property type="entry name" value="TPR REPEAT-CONTAINING PROTEIN MJ0263"/>
    <property type="match status" value="1"/>
</dbReference>
<dbReference type="PANTHER" id="PTHR44943">
    <property type="entry name" value="CELLULOSE SYNTHASE OPERON PROTEIN C"/>
    <property type="match status" value="1"/>
</dbReference>
<dbReference type="AlphaFoldDB" id="A0A6I4I812"/>
<comment type="caution">
    <text evidence="4">The sequence shown here is derived from an EMBL/GenBank/DDBJ whole genome shotgun (WGS) entry which is preliminary data.</text>
</comment>
<name>A0A6I4I812_9SPHI</name>
<evidence type="ECO:0000313" key="5">
    <source>
        <dbReference type="Proteomes" id="UP000434850"/>
    </source>
</evidence>
<dbReference type="RefSeq" id="WP_157541564.1">
    <property type="nucleotide sequence ID" value="NZ_WQLA01000003.1"/>
</dbReference>
<dbReference type="EMBL" id="WQLA01000003">
    <property type="protein sequence ID" value="MVN91340.1"/>
    <property type="molecule type" value="Genomic_DNA"/>
</dbReference>
<dbReference type="Proteomes" id="UP000434850">
    <property type="component" value="Unassembled WGS sequence"/>
</dbReference>
<keyword evidence="5" id="KW-1185">Reference proteome</keyword>
<evidence type="ECO:0000256" key="3">
    <source>
        <dbReference type="SAM" id="SignalP"/>
    </source>
</evidence>
<accession>A0A6I4I812</accession>
<sequence length="418" mass="46059">MKIKFLMAGTLSLFTATTVLAQKGELSTAQSEYDKYETMRQNKAMATMARTSINTAKTSIDKASANEKTATMPQTYALKGAIYGALAYNDTVATSSMPLYTTAVEALKKAKEADTKGEFKRLTDAGNQYVAYYSLNKGVKDFQAKNFEEAYKAFDLYRSNYPEDTTAIYYTGLAAINSKNIPVAINQYKKLVTTNYSRRADIYSDLSNLYLMQKDTTAALNAVSEGVSKFPNNASLRGREVEIALQQGKATEFIDKIQAAINNNPSDKSLHFYSGIAYGKIGDTKDKEAKAAKDPAAKAAAVKARNEAYDKATAAYGKAVELDPNYFEANLNMGYILMSPAVEDYNVANKLPMSKQKEFNAMMAKVNAAADKAKPYLEKAVQLQPNDPSALGNLRNYYIIKKDTAKMTELKKKIDAIR</sequence>
<feature type="chain" id="PRO_5026264360" evidence="3">
    <location>
        <begin position="22"/>
        <end position="418"/>
    </location>
</feature>
<dbReference type="Pfam" id="PF13414">
    <property type="entry name" value="TPR_11"/>
    <property type="match status" value="1"/>
</dbReference>
<dbReference type="OrthoDB" id="739506at2"/>